<feature type="domain" description="Fe2OG dioxygenase" evidence="1">
    <location>
        <begin position="30"/>
        <end position="137"/>
    </location>
</feature>
<organism evidence="2 3">
    <name type="scientific">Paralvinella palmiformis</name>
    <dbReference type="NCBI Taxonomy" id="53620"/>
    <lineage>
        <taxon>Eukaryota</taxon>
        <taxon>Metazoa</taxon>
        <taxon>Spiralia</taxon>
        <taxon>Lophotrochozoa</taxon>
        <taxon>Annelida</taxon>
        <taxon>Polychaeta</taxon>
        <taxon>Sedentaria</taxon>
        <taxon>Canalipalpata</taxon>
        <taxon>Terebellida</taxon>
        <taxon>Terebelliformia</taxon>
        <taxon>Alvinellidae</taxon>
        <taxon>Paralvinella</taxon>
    </lineage>
</organism>
<protein>
    <recommendedName>
        <fullName evidence="1">Fe2OG dioxygenase domain-containing protein</fullName>
    </recommendedName>
</protein>
<evidence type="ECO:0000313" key="3">
    <source>
        <dbReference type="Proteomes" id="UP001208570"/>
    </source>
</evidence>
<accession>A0AAD9NGL8</accession>
<dbReference type="EMBL" id="JAODUP010000009">
    <property type="protein sequence ID" value="KAK2169552.1"/>
    <property type="molecule type" value="Genomic_DNA"/>
</dbReference>
<dbReference type="InterPro" id="IPR050231">
    <property type="entry name" value="Iron_ascorbate_oxido_reductase"/>
</dbReference>
<comment type="caution">
    <text evidence="2">The sequence shown here is derived from an EMBL/GenBank/DDBJ whole genome shotgun (WGS) entry which is preliminary data.</text>
</comment>
<sequence length="169" mass="19219">MRLLRLLAKGLAFQNTELLSDQHNLYSENNSTTMRYLFYPPVPQNVKPGQIRCGEHSDYGSLTILFQDDAGGLQVISRNGDWIDAKPIPGAVIINIGELLQRWTTDQLVATKHRVVIPEEELKKKTTRRSLAYFVHPDDDVIIKCLDGSKKYDPVSAYDYLASKFSQTY</sequence>
<reference evidence="2" key="1">
    <citation type="journal article" date="2023" name="Mol. Biol. Evol.">
        <title>Third-Generation Sequencing Reveals the Adaptive Role of the Epigenome in Three Deep-Sea Polychaetes.</title>
        <authorList>
            <person name="Perez M."/>
            <person name="Aroh O."/>
            <person name="Sun Y."/>
            <person name="Lan Y."/>
            <person name="Juniper S.K."/>
            <person name="Young C.R."/>
            <person name="Angers B."/>
            <person name="Qian P.Y."/>
        </authorList>
    </citation>
    <scope>NUCLEOTIDE SEQUENCE</scope>
    <source>
        <strain evidence="2">P08H-3</strain>
    </source>
</reference>
<evidence type="ECO:0000313" key="2">
    <source>
        <dbReference type="EMBL" id="KAK2169552.1"/>
    </source>
</evidence>
<evidence type="ECO:0000259" key="1">
    <source>
        <dbReference type="PROSITE" id="PS51471"/>
    </source>
</evidence>
<keyword evidence="3" id="KW-1185">Reference proteome</keyword>
<dbReference type="PROSITE" id="PS51471">
    <property type="entry name" value="FE2OG_OXY"/>
    <property type="match status" value="1"/>
</dbReference>
<dbReference type="SUPFAM" id="SSF51197">
    <property type="entry name" value="Clavaminate synthase-like"/>
    <property type="match status" value="1"/>
</dbReference>
<dbReference type="InterPro" id="IPR044861">
    <property type="entry name" value="IPNS-like_FE2OG_OXY"/>
</dbReference>
<name>A0AAD9NGL8_9ANNE</name>
<proteinExistence type="predicted"/>
<gene>
    <name evidence="2" type="ORF">LSH36_9g16040</name>
</gene>
<dbReference type="Gene3D" id="2.60.120.330">
    <property type="entry name" value="B-lactam Antibiotic, Isopenicillin N Synthase, Chain"/>
    <property type="match status" value="1"/>
</dbReference>
<dbReference type="FunFam" id="2.60.120.330:FF:000038">
    <property type="entry name" value="Si:dkey-10o6.2"/>
    <property type="match status" value="1"/>
</dbReference>
<dbReference type="InterPro" id="IPR005123">
    <property type="entry name" value="Oxoglu/Fe-dep_dioxygenase_dom"/>
</dbReference>
<dbReference type="Pfam" id="PF03171">
    <property type="entry name" value="2OG-FeII_Oxy"/>
    <property type="match status" value="1"/>
</dbReference>
<dbReference type="AlphaFoldDB" id="A0AAD9NGL8"/>
<dbReference type="InterPro" id="IPR027443">
    <property type="entry name" value="IPNS-like_sf"/>
</dbReference>
<dbReference type="PANTHER" id="PTHR47990">
    <property type="entry name" value="2-OXOGLUTARATE (2OG) AND FE(II)-DEPENDENT OXYGENASE SUPERFAMILY PROTEIN-RELATED"/>
    <property type="match status" value="1"/>
</dbReference>
<dbReference type="Proteomes" id="UP001208570">
    <property type="component" value="Unassembled WGS sequence"/>
</dbReference>